<accession>A0AA39ZGB7</accession>
<proteinExistence type="predicted"/>
<dbReference type="EMBL" id="JAULSY010000031">
    <property type="protein sequence ID" value="KAK0670469.1"/>
    <property type="molecule type" value="Genomic_DNA"/>
</dbReference>
<keyword evidence="1" id="KW-0732">Signal</keyword>
<dbReference type="Proteomes" id="UP001174997">
    <property type="component" value="Unassembled WGS sequence"/>
</dbReference>
<protein>
    <recommendedName>
        <fullName evidence="4">Ubiquitin 3 binding protein But2 C-terminal domain-containing protein</fullName>
    </recommendedName>
</protein>
<evidence type="ECO:0000313" key="2">
    <source>
        <dbReference type="EMBL" id="KAK0670469.1"/>
    </source>
</evidence>
<sequence>MQFSTLFITLSAAAGLALAAPTSQTGQSTCQRVSPSSNVVHITTRPNDVEPQILTFNVPADARGTCTLIVDIPAGYPIQDSGVQAGHSPLPVDVIDFHSDNNGPRSGPLLYTLRIPSALPDKKTTKAVKLAISSFPCENSQGNIKLFRLQVAAPGEVSFELNDQSGLFVEYGC</sequence>
<name>A0AA39ZGB7_9PEZI</name>
<evidence type="ECO:0000313" key="3">
    <source>
        <dbReference type="Proteomes" id="UP001174997"/>
    </source>
</evidence>
<feature type="chain" id="PRO_5041212421" description="Ubiquitin 3 binding protein But2 C-terminal domain-containing protein" evidence="1">
    <location>
        <begin position="20"/>
        <end position="173"/>
    </location>
</feature>
<organism evidence="2 3">
    <name type="scientific">Cercophora samala</name>
    <dbReference type="NCBI Taxonomy" id="330535"/>
    <lineage>
        <taxon>Eukaryota</taxon>
        <taxon>Fungi</taxon>
        <taxon>Dikarya</taxon>
        <taxon>Ascomycota</taxon>
        <taxon>Pezizomycotina</taxon>
        <taxon>Sordariomycetes</taxon>
        <taxon>Sordariomycetidae</taxon>
        <taxon>Sordariales</taxon>
        <taxon>Lasiosphaeriaceae</taxon>
        <taxon>Cercophora</taxon>
    </lineage>
</organism>
<dbReference type="AlphaFoldDB" id="A0AA39ZGB7"/>
<evidence type="ECO:0008006" key="4">
    <source>
        <dbReference type="Google" id="ProtNLM"/>
    </source>
</evidence>
<evidence type="ECO:0000256" key="1">
    <source>
        <dbReference type="SAM" id="SignalP"/>
    </source>
</evidence>
<keyword evidence="3" id="KW-1185">Reference proteome</keyword>
<reference evidence="2" key="1">
    <citation type="submission" date="2023-06" db="EMBL/GenBank/DDBJ databases">
        <title>Genome-scale phylogeny and comparative genomics of the fungal order Sordariales.</title>
        <authorList>
            <consortium name="Lawrence Berkeley National Laboratory"/>
            <person name="Hensen N."/>
            <person name="Bonometti L."/>
            <person name="Westerberg I."/>
            <person name="Brannstrom I.O."/>
            <person name="Guillou S."/>
            <person name="Cros-Aarteil S."/>
            <person name="Calhoun S."/>
            <person name="Haridas S."/>
            <person name="Kuo A."/>
            <person name="Mondo S."/>
            <person name="Pangilinan J."/>
            <person name="Riley R."/>
            <person name="Labutti K."/>
            <person name="Andreopoulos B."/>
            <person name="Lipzen A."/>
            <person name="Chen C."/>
            <person name="Yanf M."/>
            <person name="Daum C."/>
            <person name="Ng V."/>
            <person name="Clum A."/>
            <person name="Steindorff A."/>
            <person name="Ohm R."/>
            <person name="Martin F."/>
            <person name="Silar P."/>
            <person name="Natvig D."/>
            <person name="Lalanne C."/>
            <person name="Gautier V."/>
            <person name="Ament-Velasquez S.L."/>
            <person name="Kruys A."/>
            <person name="Hutchinson M.I."/>
            <person name="Powell A.J."/>
            <person name="Barry K."/>
            <person name="Miller A.N."/>
            <person name="Grigoriev I.V."/>
            <person name="Debuchy R."/>
            <person name="Gladieux P."/>
            <person name="Thoren M.H."/>
            <person name="Johannesson H."/>
        </authorList>
    </citation>
    <scope>NUCLEOTIDE SEQUENCE</scope>
    <source>
        <strain evidence="2">CBS 307.81</strain>
    </source>
</reference>
<gene>
    <name evidence="2" type="ORF">QBC41DRAFT_301510</name>
</gene>
<feature type="signal peptide" evidence="1">
    <location>
        <begin position="1"/>
        <end position="19"/>
    </location>
</feature>
<comment type="caution">
    <text evidence="2">The sequence shown here is derived from an EMBL/GenBank/DDBJ whole genome shotgun (WGS) entry which is preliminary data.</text>
</comment>